<evidence type="ECO:0000313" key="5">
    <source>
        <dbReference type="Proteomes" id="UP000630936"/>
    </source>
</evidence>
<feature type="region of interest" description="Disordered" evidence="2">
    <location>
        <begin position="71"/>
        <end position="94"/>
    </location>
</feature>
<accession>A0A918PQ99</accession>
<evidence type="ECO:0000259" key="3">
    <source>
        <dbReference type="Pfam" id="PF09349"/>
    </source>
</evidence>
<comment type="caution">
    <text evidence="4">The sequence shown here is derived from an EMBL/GenBank/DDBJ whole genome shotgun (WGS) entry which is preliminary data.</text>
</comment>
<dbReference type="InterPro" id="IPR018020">
    <property type="entry name" value="OHCU_decarboxylase"/>
</dbReference>
<sequence>MAHTALAAAHAAYESRFGHAFVIAPGPGRAAAHLDRILTGIRTRLAHEPDEERAVAAEELRGLVRARLRRLLPAGPPNGSSAGQPRKGRTKAYR</sequence>
<dbReference type="Proteomes" id="UP000630936">
    <property type="component" value="Unassembled WGS sequence"/>
</dbReference>
<proteinExistence type="predicted"/>
<gene>
    <name evidence="4" type="ORF">GCM10010387_09550</name>
</gene>
<dbReference type="Pfam" id="PF09349">
    <property type="entry name" value="OHCU_decarbox"/>
    <property type="match status" value="1"/>
</dbReference>
<reference evidence="4" key="1">
    <citation type="journal article" date="2014" name="Int. J. Syst. Evol. Microbiol.">
        <title>Complete genome sequence of Corynebacterium casei LMG S-19264T (=DSM 44701T), isolated from a smear-ripened cheese.</title>
        <authorList>
            <consortium name="US DOE Joint Genome Institute (JGI-PGF)"/>
            <person name="Walter F."/>
            <person name="Albersmeier A."/>
            <person name="Kalinowski J."/>
            <person name="Ruckert C."/>
        </authorList>
    </citation>
    <scope>NUCLEOTIDE SEQUENCE</scope>
    <source>
        <strain evidence="4">JCM 4988</strain>
    </source>
</reference>
<keyword evidence="5" id="KW-1185">Reference proteome</keyword>
<reference evidence="4" key="2">
    <citation type="submission" date="2020-09" db="EMBL/GenBank/DDBJ databases">
        <authorList>
            <person name="Sun Q."/>
            <person name="Ohkuma M."/>
        </authorList>
    </citation>
    <scope>NUCLEOTIDE SEQUENCE</scope>
    <source>
        <strain evidence="4">JCM 4988</strain>
    </source>
</reference>
<dbReference type="GO" id="GO:0006144">
    <property type="term" value="P:purine nucleobase metabolic process"/>
    <property type="evidence" value="ECO:0007669"/>
    <property type="project" value="UniProtKB-KW"/>
</dbReference>
<evidence type="ECO:0000256" key="1">
    <source>
        <dbReference type="ARBA" id="ARBA00022631"/>
    </source>
</evidence>
<keyword evidence="1" id="KW-0659">Purine metabolism</keyword>
<dbReference type="Gene3D" id="1.10.3330.10">
    <property type="entry name" value="Oxo-4-hydroxy-4-carboxy-5-ureidoimidazoline decarboxylase"/>
    <property type="match status" value="1"/>
</dbReference>
<dbReference type="EMBL" id="BMWG01000002">
    <property type="protein sequence ID" value="GGZ18995.1"/>
    <property type="molecule type" value="Genomic_DNA"/>
</dbReference>
<feature type="domain" description="Oxo-4-hydroxy-4-carboxy-5-ureidoimidazoline decarboxylase" evidence="3">
    <location>
        <begin position="3"/>
        <end position="69"/>
    </location>
</feature>
<dbReference type="InterPro" id="IPR036778">
    <property type="entry name" value="OHCU_decarboxylase_sf"/>
</dbReference>
<organism evidence="4 5">
    <name type="scientific">Streptomyces inusitatus</name>
    <dbReference type="NCBI Taxonomy" id="68221"/>
    <lineage>
        <taxon>Bacteria</taxon>
        <taxon>Bacillati</taxon>
        <taxon>Actinomycetota</taxon>
        <taxon>Actinomycetes</taxon>
        <taxon>Kitasatosporales</taxon>
        <taxon>Streptomycetaceae</taxon>
        <taxon>Streptomyces</taxon>
    </lineage>
</organism>
<protein>
    <recommendedName>
        <fullName evidence="3">Oxo-4-hydroxy-4-carboxy-5-ureidoimidazoline decarboxylase domain-containing protein</fullName>
    </recommendedName>
</protein>
<evidence type="ECO:0000313" key="4">
    <source>
        <dbReference type="EMBL" id="GGZ18995.1"/>
    </source>
</evidence>
<dbReference type="AlphaFoldDB" id="A0A918PQ99"/>
<dbReference type="SUPFAM" id="SSF158694">
    <property type="entry name" value="UraD-Like"/>
    <property type="match status" value="1"/>
</dbReference>
<name>A0A918PQ99_9ACTN</name>
<evidence type="ECO:0000256" key="2">
    <source>
        <dbReference type="SAM" id="MobiDB-lite"/>
    </source>
</evidence>